<sequence>MGKSKIHRIHRGNDSWIKDIKVLTCILRLRCQPPVTYVNIAEYLLAVWPVAMLRIAGRRYSAARDLPADLEANKELKEEYMNDLLPRIFTTCENEEEEAWKVAKEWDDTTVREILKHTGLGELGYEIADEREMALQILWRKTNDFRAGSFPEPYTMTSNYEAHHGRLRQYKPTPGQRSLLSVSEESLLRRSSVDSGKATIQLLRLGPHSHVTKRGTRRMPDAQRSPFIKQAAEIQTASNSFEDAPATGMQAATTGKPRVEGMLRIREE</sequence>
<dbReference type="OrthoDB" id="3545268at2759"/>
<comment type="caution">
    <text evidence="1">The sequence shown here is derived from an EMBL/GenBank/DDBJ whole genome shotgun (WGS) entry which is preliminary data.</text>
</comment>
<accession>A0A9N9M1H7</accession>
<name>A0A9N9M1H7_9HELO</name>
<dbReference type="EMBL" id="CAJVRM010000734">
    <property type="protein sequence ID" value="CAG8983733.1"/>
    <property type="molecule type" value="Genomic_DNA"/>
</dbReference>
<gene>
    <name evidence="1" type="ORF">HYALB_00006302</name>
</gene>
<evidence type="ECO:0000313" key="1">
    <source>
        <dbReference type="EMBL" id="CAG8983733.1"/>
    </source>
</evidence>
<protein>
    <submittedName>
        <fullName evidence="1">Uncharacterized protein</fullName>
    </submittedName>
</protein>
<organism evidence="1 2">
    <name type="scientific">Hymenoscyphus albidus</name>
    <dbReference type="NCBI Taxonomy" id="595503"/>
    <lineage>
        <taxon>Eukaryota</taxon>
        <taxon>Fungi</taxon>
        <taxon>Dikarya</taxon>
        <taxon>Ascomycota</taxon>
        <taxon>Pezizomycotina</taxon>
        <taxon>Leotiomycetes</taxon>
        <taxon>Helotiales</taxon>
        <taxon>Helotiaceae</taxon>
        <taxon>Hymenoscyphus</taxon>
    </lineage>
</organism>
<dbReference type="Proteomes" id="UP000701801">
    <property type="component" value="Unassembled WGS sequence"/>
</dbReference>
<evidence type="ECO:0000313" key="2">
    <source>
        <dbReference type="Proteomes" id="UP000701801"/>
    </source>
</evidence>
<keyword evidence="2" id="KW-1185">Reference proteome</keyword>
<proteinExistence type="predicted"/>
<reference evidence="1" key="1">
    <citation type="submission" date="2021-07" db="EMBL/GenBank/DDBJ databases">
        <authorList>
            <person name="Durling M."/>
        </authorList>
    </citation>
    <scope>NUCLEOTIDE SEQUENCE</scope>
</reference>
<dbReference type="AlphaFoldDB" id="A0A9N9M1H7"/>